<dbReference type="Proteomes" id="UP001500897">
    <property type="component" value="Unassembled WGS sequence"/>
</dbReference>
<keyword evidence="3" id="KW-1185">Reference proteome</keyword>
<name>A0ABP5JWP4_9ACTN</name>
<dbReference type="EMBL" id="BAAANS010000095">
    <property type="protein sequence ID" value="GAA2123706.1"/>
    <property type="molecule type" value="Genomic_DNA"/>
</dbReference>
<accession>A0ABP5JWP4</accession>
<comment type="caution">
    <text evidence="2">The sequence shown here is derived from an EMBL/GenBank/DDBJ whole genome shotgun (WGS) entry which is preliminary data.</text>
</comment>
<gene>
    <name evidence="2" type="ORF">GCM10009759_74940</name>
</gene>
<reference evidence="3" key="1">
    <citation type="journal article" date="2019" name="Int. J. Syst. Evol. Microbiol.">
        <title>The Global Catalogue of Microorganisms (GCM) 10K type strain sequencing project: providing services to taxonomists for standard genome sequencing and annotation.</title>
        <authorList>
            <consortium name="The Broad Institute Genomics Platform"/>
            <consortium name="The Broad Institute Genome Sequencing Center for Infectious Disease"/>
            <person name="Wu L."/>
            <person name="Ma J."/>
        </authorList>
    </citation>
    <scope>NUCLEOTIDE SEQUENCE [LARGE SCALE GENOMIC DNA]</scope>
    <source>
        <strain evidence="3">JCM 14559</strain>
    </source>
</reference>
<evidence type="ECO:0000256" key="1">
    <source>
        <dbReference type="SAM" id="MobiDB-lite"/>
    </source>
</evidence>
<sequence length="129" mass="14651">MLDDDGYDWCSKCQGYAVRRLTYTQLCYYRAAHWLRYIVRSSTRPWVGMTVATWRRSLSNWASSPIGHRSAKTTGTPAERTADGALFTSCRPKPKQPGTTRRDSFPPYCPAYAAALTEKSWTPRATFVS</sequence>
<feature type="region of interest" description="Disordered" evidence="1">
    <location>
        <begin position="62"/>
        <end position="106"/>
    </location>
</feature>
<evidence type="ECO:0000313" key="2">
    <source>
        <dbReference type="EMBL" id="GAA2123706.1"/>
    </source>
</evidence>
<evidence type="ECO:0000313" key="3">
    <source>
        <dbReference type="Proteomes" id="UP001500897"/>
    </source>
</evidence>
<protein>
    <submittedName>
        <fullName evidence="2">Uncharacterized protein</fullName>
    </submittedName>
</protein>
<proteinExistence type="predicted"/>
<organism evidence="2 3">
    <name type="scientific">Kitasatospora saccharophila</name>
    <dbReference type="NCBI Taxonomy" id="407973"/>
    <lineage>
        <taxon>Bacteria</taxon>
        <taxon>Bacillati</taxon>
        <taxon>Actinomycetota</taxon>
        <taxon>Actinomycetes</taxon>
        <taxon>Kitasatosporales</taxon>
        <taxon>Streptomycetaceae</taxon>
        <taxon>Kitasatospora</taxon>
    </lineage>
</organism>